<gene>
    <name evidence="1" type="ORF">EYC84_000989</name>
</gene>
<protein>
    <submittedName>
        <fullName evidence="1">Uncharacterized protein</fullName>
    </submittedName>
</protein>
<proteinExistence type="predicted"/>
<dbReference type="Proteomes" id="UP000322873">
    <property type="component" value="Unassembled WGS sequence"/>
</dbReference>
<organism evidence="1 2">
    <name type="scientific">Monilinia fructicola</name>
    <name type="common">Brown rot fungus</name>
    <name type="synonym">Ciboria fructicola</name>
    <dbReference type="NCBI Taxonomy" id="38448"/>
    <lineage>
        <taxon>Eukaryota</taxon>
        <taxon>Fungi</taxon>
        <taxon>Dikarya</taxon>
        <taxon>Ascomycota</taxon>
        <taxon>Pezizomycotina</taxon>
        <taxon>Leotiomycetes</taxon>
        <taxon>Helotiales</taxon>
        <taxon>Sclerotiniaceae</taxon>
        <taxon>Monilinia</taxon>
    </lineage>
</organism>
<dbReference type="AlphaFoldDB" id="A0A5M9JKT2"/>
<evidence type="ECO:0000313" key="2">
    <source>
        <dbReference type="Proteomes" id="UP000322873"/>
    </source>
</evidence>
<reference evidence="1 2" key="1">
    <citation type="submission" date="2019-06" db="EMBL/GenBank/DDBJ databases">
        <title>Genome Sequence of the Brown Rot Fungal Pathogen Monilinia fructicola.</title>
        <authorList>
            <person name="De Miccolis Angelini R.M."/>
            <person name="Landi L."/>
            <person name="Abate D."/>
            <person name="Pollastro S."/>
            <person name="Romanazzi G."/>
            <person name="Faretra F."/>
        </authorList>
    </citation>
    <scope>NUCLEOTIDE SEQUENCE [LARGE SCALE GENOMIC DNA]</scope>
    <source>
        <strain evidence="1 2">Mfrc123</strain>
    </source>
</reference>
<comment type="caution">
    <text evidence="1">The sequence shown here is derived from an EMBL/GenBank/DDBJ whole genome shotgun (WGS) entry which is preliminary data.</text>
</comment>
<accession>A0A5M9JKT2</accession>
<evidence type="ECO:0000313" key="1">
    <source>
        <dbReference type="EMBL" id="KAA8569337.1"/>
    </source>
</evidence>
<keyword evidence="2" id="KW-1185">Reference proteome</keyword>
<sequence length="87" mass="10212">MTTSSAFTYHHIPWESEIGNRILDGVAAFAYDQFIGRLKGMEIGGTYRQVGGCLYDGWRMLAWLCFYWGWKARVEYMQCDGNYINHW</sequence>
<name>A0A5M9JKT2_MONFR</name>
<dbReference type="EMBL" id="VICG01000008">
    <property type="protein sequence ID" value="KAA8569337.1"/>
    <property type="molecule type" value="Genomic_DNA"/>
</dbReference>